<dbReference type="Proteomes" id="UP001146019">
    <property type="component" value="Unassembled WGS sequence"/>
</dbReference>
<keyword evidence="2" id="KW-1185">Reference proteome</keyword>
<dbReference type="SUPFAM" id="SSF81901">
    <property type="entry name" value="HCP-like"/>
    <property type="match status" value="2"/>
</dbReference>
<protein>
    <recommendedName>
        <fullName evidence="3">Sel1 repeat family protein</fullName>
    </recommendedName>
</protein>
<dbReference type="AlphaFoldDB" id="A0A9X3DUI2"/>
<accession>A0A9X3DUI2</accession>
<organism evidence="1 2">
    <name type="scientific">Acinetobacter nematophilus</name>
    <dbReference type="NCBI Taxonomy" id="2994642"/>
    <lineage>
        <taxon>Bacteria</taxon>
        <taxon>Pseudomonadati</taxon>
        <taxon>Pseudomonadota</taxon>
        <taxon>Gammaproteobacteria</taxon>
        <taxon>Moraxellales</taxon>
        <taxon>Moraxellaceae</taxon>
        <taxon>Acinetobacter</taxon>
    </lineage>
</organism>
<dbReference type="InterPro" id="IPR011990">
    <property type="entry name" value="TPR-like_helical_dom_sf"/>
</dbReference>
<dbReference type="Pfam" id="PF08238">
    <property type="entry name" value="Sel1"/>
    <property type="match status" value="3"/>
</dbReference>
<proteinExistence type="predicted"/>
<gene>
    <name evidence="1" type="ORF">OSH00_11250</name>
</gene>
<reference evidence="1" key="1">
    <citation type="submission" date="2022-11" db="EMBL/GenBank/DDBJ databases">
        <title>Biodiversity and phylogenetic relationships of bacteria.</title>
        <authorList>
            <person name="Machado R.A.R."/>
            <person name="Bhat A."/>
            <person name="Loulou A."/>
            <person name="Kallel S."/>
        </authorList>
    </citation>
    <scope>NUCLEOTIDE SEQUENCE</scope>
    <source>
        <strain evidence="1">A-IN1</strain>
    </source>
</reference>
<dbReference type="SMART" id="SM00671">
    <property type="entry name" value="SEL1"/>
    <property type="match status" value="4"/>
</dbReference>
<dbReference type="InterPro" id="IPR006597">
    <property type="entry name" value="Sel1-like"/>
</dbReference>
<evidence type="ECO:0000313" key="1">
    <source>
        <dbReference type="EMBL" id="MCX5468318.1"/>
    </source>
</evidence>
<comment type="caution">
    <text evidence="1">The sequence shown here is derived from an EMBL/GenBank/DDBJ whole genome shotgun (WGS) entry which is preliminary data.</text>
</comment>
<dbReference type="GO" id="GO:0036503">
    <property type="term" value="P:ERAD pathway"/>
    <property type="evidence" value="ECO:0007669"/>
    <property type="project" value="TreeGrafter"/>
</dbReference>
<dbReference type="PANTHER" id="PTHR11102">
    <property type="entry name" value="SEL-1-LIKE PROTEIN"/>
    <property type="match status" value="1"/>
</dbReference>
<evidence type="ECO:0000313" key="2">
    <source>
        <dbReference type="Proteomes" id="UP001146019"/>
    </source>
</evidence>
<dbReference type="PANTHER" id="PTHR11102:SF147">
    <property type="entry name" value="SEL1L ADAPTOR SUBUNIT OF ERAD E3 UBIQUITIN LIGASE"/>
    <property type="match status" value="1"/>
</dbReference>
<dbReference type="EMBL" id="JAPKMY010000005">
    <property type="protein sequence ID" value="MCX5468318.1"/>
    <property type="molecule type" value="Genomic_DNA"/>
</dbReference>
<evidence type="ECO:0008006" key="3">
    <source>
        <dbReference type="Google" id="ProtNLM"/>
    </source>
</evidence>
<name>A0A9X3DUI2_9GAMM</name>
<dbReference type="RefSeq" id="WP_266130497.1">
    <property type="nucleotide sequence ID" value="NZ_JAPKMY010000005.1"/>
</dbReference>
<dbReference type="InterPro" id="IPR050767">
    <property type="entry name" value="Sel1_AlgK"/>
</dbReference>
<sequence>MKKFNYLVYITTLGVVSATYAENIEKAPCFAPQTAPIFKEFYELNKGYNQKLLWDHYVQSPTDEDSNTKAMHQALNILFRQLGLSEEQKQQMQPTPKQASEVDPDGLEIYNLMVNAQKLYYGDQVEIDQAQAFEVLLDAVKKGSADAYIFYPVLNQHCADPARKESAVSIFHSIEKHMGDQDDYPTPIWAYLSYAYAYGIGAELDEQKALKYWKKAWRIYSLQFDADGFIGFMMGQMAEQKPYLKSHLGEAMNYYKIATRANEHNLPAQQAILRLLKTDKKFEDLTYEIEIFEETENAKHDQDPKSAYFNLSELYAQKQSKIYNPQLAMTWLEKAAEAGHERAQLNLPLYYEQGNLIKADPQKAMELYQKYYEQDNILVGIYFLDRLENGAKGITKNPMKAKIVREDLTQKYRALGQTGKIPKPSELRLMQRMY</sequence>
<dbReference type="Gene3D" id="1.25.40.10">
    <property type="entry name" value="Tetratricopeptide repeat domain"/>
    <property type="match status" value="2"/>
</dbReference>